<sequence length="247" mass="28422">MQVIRRLSDEKAEDTKKEKKELQKEKSTVTKVDKSKKSTEKDKTEKEKTSTNLKEEDKKQKKTAEKPQSQEKTRRKLLKTNPRVRKKVQRKQKKRLKRVDSGVHTPGSVAEEEDLEKHLVVATTALASSGKGKKKNKLLDQPSTSTPKVKHRPTRKDNEEKVPSRDSGRPNTRDKNDFQEVELQPIDDEDEFEFPENSHENEEAALRLAESRKKSRQEPLPDTTFSKILKTGSPGADAKLRKFQTVE</sequence>
<dbReference type="GeneID" id="111129665"/>
<name>A0A8B8DVC4_CRAVI</name>
<dbReference type="RefSeq" id="XP_022331835.1">
    <property type="nucleotide sequence ID" value="XM_022476127.1"/>
</dbReference>
<feature type="region of interest" description="Disordered" evidence="1">
    <location>
        <begin position="1"/>
        <end position="247"/>
    </location>
</feature>
<reference evidence="3" key="1">
    <citation type="submission" date="2025-08" db="UniProtKB">
        <authorList>
            <consortium name="RefSeq"/>
        </authorList>
    </citation>
    <scope>IDENTIFICATION</scope>
    <source>
        <tissue evidence="3">Whole sample</tissue>
    </source>
</reference>
<dbReference type="Proteomes" id="UP000694844">
    <property type="component" value="Chromosome 4"/>
</dbReference>
<dbReference type="AlphaFoldDB" id="A0A8B8DVC4"/>
<protein>
    <submittedName>
        <fullName evidence="3">Nucleolar protein 58-like</fullName>
    </submittedName>
</protein>
<feature type="compositionally biased region" description="Basic and acidic residues" evidence="1">
    <location>
        <begin position="155"/>
        <end position="178"/>
    </location>
</feature>
<organism evidence="2 3">
    <name type="scientific">Crassostrea virginica</name>
    <name type="common">Eastern oyster</name>
    <dbReference type="NCBI Taxonomy" id="6565"/>
    <lineage>
        <taxon>Eukaryota</taxon>
        <taxon>Metazoa</taxon>
        <taxon>Spiralia</taxon>
        <taxon>Lophotrochozoa</taxon>
        <taxon>Mollusca</taxon>
        <taxon>Bivalvia</taxon>
        <taxon>Autobranchia</taxon>
        <taxon>Pteriomorphia</taxon>
        <taxon>Ostreida</taxon>
        <taxon>Ostreoidea</taxon>
        <taxon>Ostreidae</taxon>
        <taxon>Crassostrea</taxon>
    </lineage>
</organism>
<gene>
    <name evidence="3" type="primary">LOC111129665</name>
</gene>
<evidence type="ECO:0000313" key="2">
    <source>
        <dbReference type="Proteomes" id="UP000694844"/>
    </source>
</evidence>
<dbReference type="KEGG" id="cvn:111129665"/>
<proteinExistence type="predicted"/>
<evidence type="ECO:0000313" key="3">
    <source>
        <dbReference type="RefSeq" id="XP_022331835.1"/>
    </source>
</evidence>
<feature type="compositionally biased region" description="Basic and acidic residues" evidence="1">
    <location>
        <begin position="196"/>
        <end position="219"/>
    </location>
</feature>
<feature type="compositionally biased region" description="Basic residues" evidence="1">
    <location>
        <begin position="73"/>
        <end position="97"/>
    </location>
</feature>
<feature type="compositionally biased region" description="Acidic residues" evidence="1">
    <location>
        <begin position="185"/>
        <end position="194"/>
    </location>
</feature>
<keyword evidence="2" id="KW-1185">Reference proteome</keyword>
<evidence type="ECO:0000256" key="1">
    <source>
        <dbReference type="SAM" id="MobiDB-lite"/>
    </source>
</evidence>
<feature type="compositionally biased region" description="Basic and acidic residues" evidence="1">
    <location>
        <begin position="1"/>
        <end position="72"/>
    </location>
</feature>
<accession>A0A8B8DVC4</accession>